<feature type="domain" description="SCP" evidence="2">
    <location>
        <begin position="414"/>
        <end position="529"/>
    </location>
</feature>
<gene>
    <name evidence="3" type="ORF">ABWK59_31505</name>
</gene>
<feature type="region of interest" description="Disordered" evidence="1">
    <location>
        <begin position="339"/>
        <end position="406"/>
    </location>
</feature>
<organism evidence="3">
    <name type="scientific">Kitasatospora camelliae</name>
    <dbReference type="NCBI Taxonomy" id="3156397"/>
    <lineage>
        <taxon>Bacteria</taxon>
        <taxon>Bacillati</taxon>
        <taxon>Actinomycetota</taxon>
        <taxon>Actinomycetes</taxon>
        <taxon>Kitasatosporales</taxon>
        <taxon>Streptomycetaceae</taxon>
        <taxon>Kitasatospora</taxon>
    </lineage>
</organism>
<dbReference type="SUPFAM" id="SSF55797">
    <property type="entry name" value="PR-1-like"/>
    <property type="match status" value="1"/>
</dbReference>
<sequence length="533" mass="55328">MDGERTTALVERAWTGDGEATAELIGGHLPLVHNVVGRALSGRPGSADAVRETARRAVDGLPGLGDPAGFRPWLLALAVSRVRHARETAGPADPFDPLSGLTGAQDPGSDFVNLTIVQLGLYDQHRELAEATRWLDEGDRDLLALWWLEASGHITRSELSAALELSAEQAASRVQKMRGRLDISRVVVRALAMTPLCPWLGQALAGWDGIPSAPWRKLVAQHARDCAGCSYLRDGLLPAEGLLAGLALVPVPEEDEREVLARVSAYGPRVPRAQRRAGNGPGRGGRRRAAPKRRGKAVVTGALVLTVAAAGVMASGLLDPPGGSGGVAEPPAPLEVAAAATEAPAVDGTATAPSPNASATATPTASPAPSASGSPAAAPSAATTTAPATGPAAPKALPGSPSGKSVDAIRQQVLDLVNQERGRNGCSPVKGNAQLDAAAQAHSDDMAARGFFDHTNPDGEGPQPRIERAGYRWSRWGENIARGQKDAAAVMNSWMNSPGHRANILNCNFTELGIGVHLGPGGPWWTQDFGTPR</sequence>
<dbReference type="AlphaFoldDB" id="A0AAU8K720"/>
<evidence type="ECO:0000259" key="2">
    <source>
        <dbReference type="Pfam" id="PF00188"/>
    </source>
</evidence>
<proteinExistence type="predicted"/>
<reference evidence="3" key="1">
    <citation type="submission" date="2024-06" db="EMBL/GenBank/DDBJ databases">
        <title>The genome sequences of Kitasatospora sp. strain HUAS MG31.</title>
        <authorList>
            <person name="Mo P."/>
        </authorList>
    </citation>
    <scope>NUCLEOTIDE SEQUENCE</scope>
    <source>
        <strain evidence="3">HUAS MG31</strain>
    </source>
</reference>
<dbReference type="Gene3D" id="1.10.1740.10">
    <property type="match status" value="1"/>
</dbReference>
<feature type="region of interest" description="Disordered" evidence="1">
    <location>
        <begin position="270"/>
        <end position="295"/>
    </location>
</feature>
<dbReference type="RefSeq" id="WP_354644064.1">
    <property type="nucleotide sequence ID" value="NZ_CP159872.1"/>
</dbReference>
<dbReference type="EMBL" id="CP159872">
    <property type="protein sequence ID" value="XCM83129.1"/>
    <property type="molecule type" value="Genomic_DNA"/>
</dbReference>
<dbReference type="CDD" id="cd05379">
    <property type="entry name" value="CAP_bacterial"/>
    <property type="match status" value="1"/>
</dbReference>
<dbReference type="InterPro" id="IPR035940">
    <property type="entry name" value="CAP_sf"/>
</dbReference>
<feature type="compositionally biased region" description="Basic residues" evidence="1">
    <location>
        <begin position="284"/>
        <end position="295"/>
    </location>
</feature>
<name>A0AAU8K720_9ACTN</name>
<dbReference type="PANTHER" id="PTHR31157">
    <property type="entry name" value="SCP DOMAIN-CONTAINING PROTEIN"/>
    <property type="match status" value="1"/>
</dbReference>
<dbReference type="InterPro" id="IPR014044">
    <property type="entry name" value="CAP_dom"/>
</dbReference>
<dbReference type="PANTHER" id="PTHR31157:SF1">
    <property type="entry name" value="SCP DOMAIN-CONTAINING PROTEIN"/>
    <property type="match status" value="1"/>
</dbReference>
<feature type="compositionally biased region" description="Low complexity" evidence="1">
    <location>
        <begin position="339"/>
        <end position="394"/>
    </location>
</feature>
<dbReference type="GO" id="GO:0003700">
    <property type="term" value="F:DNA-binding transcription factor activity"/>
    <property type="evidence" value="ECO:0007669"/>
    <property type="project" value="InterPro"/>
</dbReference>
<dbReference type="Pfam" id="PF00188">
    <property type="entry name" value="CAP"/>
    <property type="match status" value="1"/>
</dbReference>
<dbReference type="SUPFAM" id="SSF88946">
    <property type="entry name" value="Sigma2 domain of RNA polymerase sigma factors"/>
    <property type="match status" value="1"/>
</dbReference>
<evidence type="ECO:0000256" key="1">
    <source>
        <dbReference type="SAM" id="MobiDB-lite"/>
    </source>
</evidence>
<accession>A0AAU8K720</accession>
<dbReference type="Gene3D" id="3.40.33.10">
    <property type="entry name" value="CAP"/>
    <property type="match status" value="1"/>
</dbReference>
<protein>
    <submittedName>
        <fullName evidence="3">CAP domain-containing protein</fullName>
    </submittedName>
</protein>
<dbReference type="KEGG" id="kcm:ABWK59_31505"/>
<dbReference type="GO" id="GO:0006352">
    <property type="term" value="P:DNA-templated transcription initiation"/>
    <property type="evidence" value="ECO:0007669"/>
    <property type="project" value="InterPro"/>
</dbReference>
<dbReference type="InterPro" id="IPR013325">
    <property type="entry name" value="RNA_pol_sigma_r2"/>
</dbReference>
<evidence type="ECO:0000313" key="3">
    <source>
        <dbReference type="EMBL" id="XCM83129.1"/>
    </source>
</evidence>